<dbReference type="AlphaFoldDB" id="A0A4Q7YL72"/>
<protein>
    <recommendedName>
        <fullName evidence="1">Roadblock/LAMTOR2 domain-containing protein</fullName>
    </recommendedName>
</protein>
<proteinExistence type="predicted"/>
<dbReference type="PANTHER" id="PTHR36222:SF1">
    <property type="entry name" value="SERINE PROTEASE INHIBITOR RV3364C"/>
    <property type="match status" value="1"/>
</dbReference>
<dbReference type="Pfam" id="PF03259">
    <property type="entry name" value="Robl_LC7"/>
    <property type="match status" value="1"/>
</dbReference>
<organism evidence="2 3">
    <name type="scientific">Fluviicoccus keumensis</name>
    <dbReference type="NCBI Taxonomy" id="1435465"/>
    <lineage>
        <taxon>Bacteria</taxon>
        <taxon>Pseudomonadati</taxon>
        <taxon>Pseudomonadota</taxon>
        <taxon>Gammaproteobacteria</taxon>
        <taxon>Moraxellales</taxon>
        <taxon>Moraxellaceae</taxon>
        <taxon>Fluviicoccus</taxon>
    </lineage>
</organism>
<name>A0A4Q7YL72_9GAMM</name>
<evidence type="ECO:0000313" key="2">
    <source>
        <dbReference type="EMBL" id="RZU38442.1"/>
    </source>
</evidence>
<comment type="caution">
    <text evidence="2">The sequence shown here is derived from an EMBL/GenBank/DDBJ whole genome shotgun (WGS) entry which is preliminary data.</text>
</comment>
<evidence type="ECO:0000259" key="1">
    <source>
        <dbReference type="SMART" id="SM00960"/>
    </source>
</evidence>
<gene>
    <name evidence="2" type="ORF">EV700_2374</name>
</gene>
<dbReference type="EMBL" id="SHKX01000013">
    <property type="protein sequence ID" value="RZU38442.1"/>
    <property type="molecule type" value="Genomic_DNA"/>
</dbReference>
<reference evidence="2 3" key="1">
    <citation type="submission" date="2019-02" db="EMBL/GenBank/DDBJ databases">
        <title>Genomic Encyclopedia of Type Strains, Phase IV (KMG-IV): sequencing the most valuable type-strain genomes for metagenomic binning, comparative biology and taxonomic classification.</title>
        <authorList>
            <person name="Goeker M."/>
        </authorList>
    </citation>
    <scope>NUCLEOTIDE SEQUENCE [LARGE SCALE GENOMIC DNA]</scope>
    <source>
        <strain evidence="2 3">DSM 105135</strain>
    </source>
</reference>
<accession>A0A4Q7YL72</accession>
<dbReference type="Proteomes" id="UP000292423">
    <property type="component" value="Unassembled WGS sequence"/>
</dbReference>
<dbReference type="InterPro" id="IPR004942">
    <property type="entry name" value="Roadblock/LAMTOR2_dom"/>
</dbReference>
<feature type="domain" description="Roadblock/LAMTOR2" evidence="1">
    <location>
        <begin position="13"/>
        <end position="103"/>
    </location>
</feature>
<dbReference type="PANTHER" id="PTHR36222">
    <property type="entry name" value="SERINE PROTEASE INHIBITOR RV3364C"/>
    <property type="match status" value="1"/>
</dbReference>
<dbReference type="SUPFAM" id="SSF103196">
    <property type="entry name" value="Roadblock/LC7 domain"/>
    <property type="match status" value="1"/>
</dbReference>
<dbReference type="OrthoDB" id="8903298at2"/>
<dbReference type="Gene3D" id="3.30.450.30">
    <property type="entry name" value="Dynein light chain 2a, cytoplasmic"/>
    <property type="match status" value="1"/>
</dbReference>
<sequence length="130" mass="13764">MNHDNKAEFARKARSILRQMHADEEHIEASAVVSRDGLIVASQLADSADADRFGAMCASLLALASKAAQEVERGQLRQVILDGTKGPVLLTHAGLVAVLAVAARPKANLGRLIMETRNAANKLGEIGSVL</sequence>
<keyword evidence="3" id="KW-1185">Reference proteome</keyword>
<dbReference type="RefSeq" id="WP_130414024.1">
    <property type="nucleotide sequence ID" value="NZ_SHKX01000013.1"/>
</dbReference>
<dbReference type="SMART" id="SM00960">
    <property type="entry name" value="Robl_LC7"/>
    <property type="match status" value="1"/>
</dbReference>
<evidence type="ECO:0000313" key="3">
    <source>
        <dbReference type="Proteomes" id="UP000292423"/>
    </source>
</evidence>
<dbReference type="InterPro" id="IPR053141">
    <property type="entry name" value="Mycobact_SerProt_Inhib_Rv3364c"/>
</dbReference>